<feature type="transmembrane region" description="Helical" evidence="6">
    <location>
        <begin position="36"/>
        <end position="58"/>
    </location>
</feature>
<keyword evidence="3 6" id="KW-0812">Transmembrane</keyword>
<comment type="subcellular location">
    <subcellularLocation>
        <location evidence="1">Cell membrane</location>
        <topology evidence="1">Multi-pass membrane protein</topology>
    </subcellularLocation>
</comment>
<evidence type="ECO:0000256" key="2">
    <source>
        <dbReference type="ARBA" id="ARBA00022475"/>
    </source>
</evidence>
<dbReference type="Pfam" id="PF01810">
    <property type="entry name" value="LysE"/>
    <property type="match status" value="1"/>
</dbReference>
<feature type="transmembrane region" description="Helical" evidence="6">
    <location>
        <begin position="186"/>
        <end position="205"/>
    </location>
</feature>
<keyword evidence="2" id="KW-1003">Cell membrane</keyword>
<name>A0A0H2MLL1_9PROT</name>
<evidence type="ECO:0000256" key="4">
    <source>
        <dbReference type="ARBA" id="ARBA00022989"/>
    </source>
</evidence>
<gene>
    <name evidence="7" type="ORF">WH96_04610</name>
</gene>
<sequence length="206" mass="22467">MPLETILAIFGFAFVTSISPGPGNFLLLTSGVNFGFVRSVPLILGISFGFLSMVFLVGLGFGQILKSFPFLYSALKYCCFAYVLWLAWKIGTSKSLGNDANSPTTTKGFDDPINFVQAALLQLLNPKAWTVSLIITVSYTSPTNYTNSLILLVLFFAIVNLPSISIWALSGTFLRRTLIQGNRIAIFNRFMALLLIGSMIPMVIAA</sequence>
<evidence type="ECO:0000256" key="1">
    <source>
        <dbReference type="ARBA" id="ARBA00004651"/>
    </source>
</evidence>
<proteinExistence type="predicted"/>
<evidence type="ECO:0000313" key="8">
    <source>
        <dbReference type="Proteomes" id="UP000035444"/>
    </source>
</evidence>
<accession>A0A0H2MLL1</accession>
<dbReference type="AlphaFoldDB" id="A0A0H2MLL1"/>
<dbReference type="GO" id="GO:0015171">
    <property type="term" value="F:amino acid transmembrane transporter activity"/>
    <property type="evidence" value="ECO:0007669"/>
    <property type="project" value="TreeGrafter"/>
</dbReference>
<organism evidence="7 8">
    <name type="scientific">Kiloniella spongiae</name>
    <dbReference type="NCBI Taxonomy" id="1489064"/>
    <lineage>
        <taxon>Bacteria</taxon>
        <taxon>Pseudomonadati</taxon>
        <taxon>Pseudomonadota</taxon>
        <taxon>Alphaproteobacteria</taxon>
        <taxon>Rhodospirillales</taxon>
        <taxon>Kiloniellaceae</taxon>
        <taxon>Kiloniella</taxon>
    </lineage>
</organism>
<dbReference type="OrthoDB" id="9812084at2"/>
<dbReference type="GO" id="GO:0033228">
    <property type="term" value="P:cysteine export across plasma membrane"/>
    <property type="evidence" value="ECO:0007669"/>
    <property type="project" value="TreeGrafter"/>
</dbReference>
<dbReference type="Proteomes" id="UP000035444">
    <property type="component" value="Unassembled WGS sequence"/>
</dbReference>
<comment type="caution">
    <text evidence="7">The sequence shown here is derived from an EMBL/GenBank/DDBJ whole genome shotgun (WGS) entry which is preliminary data.</text>
</comment>
<feature type="transmembrane region" description="Helical" evidence="6">
    <location>
        <begin position="70"/>
        <end position="88"/>
    </location>
</feature>
<reference evidence="7 8" key="1">
    <citation type="submission" date="2015-03" db="EMBL/GenBank/DDBJ databases">
        <title>Genome Sequence of Kiloniella spongiae MEBiC09566, isolated from a marine sponge.</title>
        <authorList>
            <person name="Shao Z."/>
            <person name="Wang L."/>
            <person name="Li X."/>
        </authorList>
    </citation>
    <scope>NUCLEOTIDE SEQUENCE [LARGE SCALE GENOMIC DNA]</scope>
    <source>
        <strain evidence="7 8">MEBiC09566</strain>
    </source>
</reference>
<evidence type="ECO:0000256" key="5">
    <source>
        <dbReference type="ARBA" id="ARBA00023136"/>
    </source>
</evidence>
<dbReference type="EMBL" id="LAQL01000003">
    <property type="protein sequence ID" value="KLN61627.1"/>
    <property type="molecule type" value="Genomic_DNA"/>
</dbReference>
<keyword evidence="8" id="KW-1185">Reference proteome</keyword>
<evidence type="ECO:0000256" key="3">
    <source>
        <dbReference type="ARBA" id="ARBA00022692"/>
    </source>
</evidence>
<protein>
    <submittedName>
        <fullName evidence="7">Lysine transporter LysE</fullName>
    </submittedName>
</protein>
<dbReference type="GO" id="GO:0005886">
    <property type="term" value="C:plasma membrane"/>
    <property type="evidence" value="ECO:0007669"/>
    <property type="project" value="UniProtKB-SubCell"/>
</dbReference>
<dbReference type="InterPro" id="IPR001123">
    <property type="entry name" value="LeuE-type"/>
</dbReference>
<dbReference type="RefSeq" id="WP_047762962.1">
    <property type="nucleotide sequence ID" value="NZ_LAQL01000003.1"/>
</dbReference>
<keyword evidence="5 6" id="KW-0472">Membrane</keyword>
<keyword evidence="4 6" id="KW-1133">Transmembrane helix</keyword>
<evidence type="ECO:0000256" key="6">
    <source>
        <dbReference type="SAM" id="Phobius"/>
    </source>
</evidence>
<feature type="transmembrane region" description="Helical" evidence="6">
    <location>
        <begin position="149"/>
        <end position="174"/>
    </location>
</feature>
<dbReference type="PANTHER" id="PTHR30086">
    <property type="entry name" value="ARGININE EXPORTER PROTEIN ARGO"/>
    <property type="match status" value="1"/>
</dbReference>
<dbReference type="PATRIC" id="fig|1489064.4.peg.2119"/>
<evidence type="ECO:0000313" key="7">
    <source>
        <dbReference type="EMBL" id="KLN61627.1"/>
    </source>
</evidence>
<dbReference type="PANTHER" id="PTHR30086:SF20">
    <property type="entry name" value="ARGININE EXPORTER PROTEIN ARGO-RELATED"/>
    <property type="match status" value="1"/>
</dbReference>